<organism evidence="1 2">
    <name type="scientific">Burkholderia thailandensis</name>
    <dbReference type="NCBI Taxonomy" id="57975"/>
    <lineage>
        <taxon>Bacteria</taxon>
        <taxon>Pseudomonadati</taxon>
        <taxon>Pseudomonadota</taxon>
        <taxon>Betaproteobacteria</taxon>
        <taxon>Burkholderiales</taxon>
        <taxon>Burkholderiaceae</taxon>
        <taxon>Burkholderia</taxon>
        <taxon>pseudomallei group</taxon>
    </lineage>
</organism>
<proteinExistence type="predicted"/>
<gene>
    <name evidence="1" type="ORF">C7S16_5912</name>
</gene>
<comment type="caution">
    <text evidence="1">The sequence shown here is derived from an EMBL/GenBank/DDBJ whole genome shotgun (WGS) entry which is preliminary data.</text>
</comment>
<dbReference type="EMBL" id="QXCT01000001">
    <property type="protein sequence ID" value="MDW9253465.1"/>
    <property type="molecule type" value="Genomic_DNA"/>
</dbReference>
<sequence>MAPRIPFTVTTGHLHERIDRIMRSSVADSAAYDATTRLRPSFFAR</sequence>
<evidence type="ECO:0000313" key="2">
    <source>
        <dbReference type="Proteomes" id="UP001272137"/>
    </source>
</evidence>
<reference evidence="1" key="1">
    <citation type="submission" date="2018-08" db="EMBL/GenBank/DDBJ databases">
        <title>Identification of Burkholderia cepacia strains that express a Burkholderia pseudomallei-like capsular polysaccharide.</title>
        <authorList>
            <person name="Burtnick M.N."/>
            <person name="Vongsouvath M."/>
            <person name="Newton P."/>
            <person name="Wuthiekanun V."/>
            <person name="Limmathurotsakul D."/>
            <person name="Brett P.J."/>
            <person name="Chantratita N."/>
            <person name="Dance D.A."/>
        </authorList>
    </citation>
    <scope>NUCLEOTIDE SEQUENCE</scope>
    <source>
        <strain evidence="1">SBXCC001</strain>
    </source>
</reference>
<dbReference type="AlphaFoldDB" id="A0AAW9CR15"/>
<name>A0AAW9CR15_BURTH</name>
<dbReference type="Proteomes" id="UP001272137">
    <property type="component" value="Unassembled WGS sequence"/>
</dbReference>
<accession>A0AAW9CR15</accession>
<evidence type="ECO:0000313" key="1">
    <source>
        <dbReference type="EMBL" id="MDW9253465.1"/>
    </source>
</evidence>
<protein>
    <submittedName>
        <fullName evidence="1">Uncharacterized protein</fullName>
    </submittedName>
</protein>